<evidence type="ECO:0000256" key="1">
    <source>
        <dbReference type="SAM" id="MobiDB-lite"/>
    </source>
</evidence>
<reference evidence="2" key="1">
    <citation type="submission" date="2021-12" db="EMBL/GenBank/DDBJ databases">
        <title>Comparative genomics, transcriptomics and evolutionary studies reveal genomic signatures of adaptation to plant cell wall in hemibiotrophic fungi.</title>
        <authorList>
            <consortium name="DOE Joint Genome Institute"/>
            <person name="Baroncelli R."/>
            <person name="Diaz J.F."/>
            <person name="Benocci T."/>
            <person name="Peng M."/>
            <person name="Battaglia E."/>
            <person name="Haridas S."/>
            <person name="Andreopoulos W."/>
            <person name="Labutti K."/>
            <person name="Pangilinan J."/>
            <person name="Floch G.L."/>
            <person name="Makela M.R."/>
            <person name="Henrissat B."/>
            <person name="Grigoriev I.V."/>
            <person name="Crouch J.A."/>
            <person name="De Vries R.P."/>
            <person name="Sukno S.A."/>
            <person name="Thon M.R."/>
        </authorList>
    </citation>
    <scope>NUCLEOTIDE SEQUENCE</scope>
    <source>
        <strain evidence="2">CBS 112980</strain>
    </source>
</reference>
<dbReference type="AlphaFoldDB" id="A0AAD8XQ17"/>
<feature type="region of interest" description="Disordered" evidence="1">
    <location>
        <begin position="95"/>
        <end position="114"/>
    </location>
</feature>
<name>A0AAD8XQ17_GLOAC</name>
<gene>
    <name evidence="2" type="ORF">BDZ83DRAFT_646289</name>
</gene>
<protein>
    <submittedName>
        <fullName evidence="2">Uncharacterized protein</fullName>
    </submittedName>
</protein>
<proteinExistence type="predicted"/>
<evidence type="ECO:0000313" key="3">
    <source>
        <dbReference type="Proteomes" id="UP001244207"/>
    </source>
</evidence>
<accession>A0AAD8XQ17</accession>
<keyword evidence="3" id="KW-1185">Reference proteome</keyword>
<organism evidence="2 3">
    <name type="scientific">Glomerella acutata</name>
    <name type="common">Colletotrichum acutatum</name>
    <dbReference type="NCBI Taxonomy" id="27357"/>
    <lineage>
        <taxon>Eukaryota</taxon>
        <taxon>Fungi</taxon>
        <taxon>Dikarya</taxon>
        <taxon>Ascomycota</taxon>
        <taxon>Pezizomycotina</taxon>
        <taxon>Sordariomycetes</taxon>
        <taxon>Hypocreomycetidae</taxon>
        <taxon>Glomerellales</taxon>
        <taxon>Glomerellaceae</taxon>
        <taxon>Colletotrichum</taxon>
        <taxon>Colletotrichum acutatum species complex</taxon>
    </lineage>
</organism>
<evidence type="ECO:0000313" key="2">
    <source>
        <dbReference type="EMBL" id="KAK1731328.1"/>
    </source>
</evidence>
<feature type="region of interest" description="Disordered" evidence="1">
    <location>
        <begin position="147"/>
        <end position="166"/>
    </location>
</feature>
<dbReference type="EMBL" id="JAHMHS010000003">
    <property type="protein sequence ID" value="KAK1731328.1"/>
    <property type="molecule type" value="Genomic_DNA"/>
</dbReference>
<dbReference type="RefSeq" id="XP_060371383.1">
    <property type="nucleotide sequence ID" value="XM_060509948.1"/>
</dbReference>
<comment type="caution">
    <text evidence="2">The sequence shown here is derived from an EMBL/GenBank/DDBJ whole genome shotgun (WGS) entry which is preliminary data.</text>
</comment>
<sequence>MEHRTLQLYGRSAKLQIIHHSKQSNKESAHLPTRAEKAGKRHTRCTLCNLNFTSTNGEPRTHTQYSVHTPLNLTVLSNLLGVLFNFRSTHASTPINQVPSVHPSFSDHHKSRGGPPRNTPITVHGLHLPLVSVTLFFRHITPSLSATQPRSHPPLFNEPCPGLTRRPMRMRSAPRAKSPLRPWSFNTDELPLLRGPGHRLQPLAPLLRPCTGIGSLISGLYCFHHRASYSVQPC</sequence>
<dbReference type="Proteomes" id="UP001244207">
    <property type="component" value="Unassembled WGS sequence"/>
</dbReference>
<dbReference type="GeneID" id="85393847"/>